<keyword evidence="5" id="KW-1185">Reference proteome</keyword>
<dbReference type="GO" id="GO:0046872">
    <property type="term" value="F:metal ion binding"/>
    <property type="evidence" value="ECO:0007669"/>
    <property type="project" value="InterPro"/>
</dbReference>
<keyword evidence="2" id="KW-0378">Hydrolase</keyword>
<dbReference type="EMBL" id="JACWZY010000018">
    <property type="protein sequence ID" value="MBD2702905.1"/>
    <property type="molecule type" value="Genomic_DNA"/>
</dbReference>
<gene>
    <name evidence="4" type="ORF">IC229_19825</name>
</gene>
<organism evidence="4 5">
    <name type="scientific">Spirosoma profusum</name>
    <dbReference type="NCBI Taxonomy" id="2771354"/>
    <lineage>
        <taxon>Bacteria</taxon>
        <taxon>Pseudomonadati</taxon>
        <taxon>Bacteroidota</taxon>
        <taxon>Cytophagia</taxon>
        <taxon>Cytophagales</taxon>
        <taxon>Cytophagaceae</taxon>
        <taxon>Spirosoma</taxon>
    </lineage>
</organism>
<dbReference type="Gene3D" id="3.60.21.10">
    <property type="match status" value="1"/>
</dbReference>
<dbReference type="Pfam" id="PF00149">
    <property type="entry name" value="Metallophos"/>
    <property type="match status" value="1"/>
</dbReference>
<dbReference type="InterPro" id="IPR006179">
    <property type="entry name" value="5_nucleotidase/apyrase"/>
</dbReference>
<dbReference type="GO" id="GO:0000166">
    <property type="term" value="F:nucleotide binding"/>
    <property type="evidence" value="ECO:0007669"/>
    <property type="project" value="UniProtKB-KW"/>
</dbReference>
<accession>A0A926Y484</accession>
<sequence>MDVSASNRRQFLKLFGTAAVIGSVAPDVLAHSGRSIGRKTTSLTILHTNDVHSRLDPFPMDGSRNAGKGGVARRATLIRKIRQEQANVLLFDAGDIFQGTPYFNLYKGEPEILAMNQLGYDAGTIGNHDFDGGLDNMVTQFGKASFPILIANYDFKNTAMDGRSKPYKVFYKDGIRVGVFGLGIKPEGLIPRSAYLETKYLDPVEIANNTATQLRAKEKCDYVICLSHLGFKYNDSTVSDNVLAAQTRNIDLIIGGHTHTFLDAPVAINNRDGQPVWINQVGFAGINLGRIDLTFEPGKAVYSSGKSVEVS</sequence>
<feature type="domain" description="Calcineurin-like phosphoesterase" evidence="3">
    <location>
        <begin position="43"/>
        <end position="260"/>
    </location>
</feature>
<name>A0A926Y484_9BACT</name>
<dbReference type="Proteomes" id="UP000598820">
    <property type="component" value="Unassembled WGS sequence"/>
</dbReference>
<dbReference type="PANTHER" id="PTHR11575:SF24">
    <property type="entry name" value="5'-NUCLEOTIDASE"/>
    <property type="match status" value="1"/>
</dbReference>
<keyword evidence="2" id="KW-0547">Nucleotide-binding</keyword>
<dbReference type="PRINTS" id="PR01607">
    <property type="entry name" value="APYRASEFAMLY"/>
</dbReference>
<comment type="similarity">
    <text evidence="1 2">Belongs to the 5'-nucleotidase family.</text>
</comment>
<dbReference type="RefSeq" id="WP_190888755.1">
    <property type="nucleotide sequence ID" value="NZ_JACWZY010000018.1"/>
</dbReference>
<evidence type="ECO:0000313" key="5">
    <source>
        <dbReference type="Proteomes" id="UP000598820"/>
    </source>
</evidence>
<dbReference type="InterPro" id="IPR029052">
    <property type="entry name" value="Metallo-depent_PP-like"/>
</dbReference>
<dbReference type="SUPFAM" id="SSF56300">
    <property type="entry name" value="Metallo-dependent phosphatases"/>
    <property type="match status" value="1"/>
</dbReference>
<proteinExistence type="inferred from homology"/>
<dbReference type="PANTHER" id="PTHR11575">
    <property type="entry name" value="5'-NUCLEOTIDASE-RELATED"/>
    <property type="match status" value="1"/>
</dbReference>
<dbReference type="CDD" id="cd00845">
    <property type="entry name" value="MPP_UshA_N_like"/>
    <property type="match status" value="1"/>
</dbReference>
<dbReference type="InterPro" id="IPR006311">
    <property type="entry name" value="TAT_signal"/>
</dbReference>
<evidence type="ECO:0000259" key="3">
    <source>
        <dbReference type="Pfam" id="PF00149"/>
    </source>
</evidence>
<dbReference type="GO" id="GO:0016788">
    <property type="term" value="F:hydrolase activity, acting on ester bonds"/>
    <property type="evidence" value="ECO:0007669"/>
    <property type="project" value="InterPro"/>
</dbReference>
<comment type="caution">
    <text evidence="4">The sequence shown here is derived from an EMBL/GenBank/DDBJ whole genome shotgun (WGS) entry which is preliminary data.</text>
</comment>
<dbReference type="InterPro" id="IPR006146">
    <property type="entry name" value="5'-Nucleotdase_CS"/>
</dbReference>
<dbReference type="InterPro" id="IPR004843">
    <property type="entry name" value="Calcineurin-like_PHP"/>
</dbReference>
<dbReference type="PROSITE" id="PS51318">
    <property type="entry name" value="TAT"/>
    <property type="match status" value="1"/>
</dbReference>
<reference evidence="4" key="1">
    <citation type="submission" date="2020-09" db="EMBL/GenBank/DDBJ databases">
        <authorList>
            <person name="Kim M.K."/>
        </authorList>
    </citation>
    <scope>NUCLEOTIDE SEQUENCE</scope>
    <source>
        <strain evidence="4">BT702</strain>
    </source>
</reference>
<dbReference type="PROSITE" id="PS00785">
    <property type="entry name" value="5_NUCLEOTIDASE_1"/>
    <property type="match status" value="1"/>
</dbReference>
<evidence type="ECO:0000256" key="1">
    <source>
        <dbReference type="ARBA" id="ARBA00006654"/>
    </source>
</evidence>
<evidence type="ECO:0000256" key="2">
    <source>
        <dbReference type="RuleBase" id="RU362119"/>
    </source>
</evidence>
<dbReference type="GO" id="GO:0009166">
    <property type="term" value="P:nucleotide catabolic process"/>
    <property type="evidence" value="ECO:0007669"/>
    <property type="project" value="InterPro"/>
</dbReference>
<protein>
    <submittedName>
        <fullName evidence="4">Metallophosphatase</fullName>
    </submittedName>
</protein>
<dbReference type="AlphaFoldDB" id="A0A926Y484"/>
<evidence type="ECO:0000313" key="4">
    <source>
        <dbReference type="EMBL" id="MBD2702905.1"/>
    </source>
</evidence>